<protein>
    <recommendedName>
        <fullName evidence="1">Actin-like protein N-terminal domain-containing protein</fullName>
    </recommendedName>
</protein>
<gene>
    <name evidence="2" type="ORF">K234311028_p20660</name>
</gene>
<reference evidence="2 3" key="1">
    <citation type="submission" date="2022-09" db="EMBL/GenBank/DDBJ databases">
        <title>complete genome sequences of Clostridium tetani str. KHSU-234311-028 isolated from soil.</title>
        <authorList>
            <person name="Sekizuka T."/>
            <person name="Shitada C."/>
            <person name="Takahashi M."/>
            <person name="Kuroda M."/>
        </authorList>
    </citation>
    <scope>NUCLEOTIDE SEQUENCE [LARGE SCALE GENOMIC DNA]</scope>
    <source>
        <strain evidence="2 3">KHSU-234311-028</strain>
        <plasmid evidence="2 3">pKHSU-234311-028-2</plasmid>
    </source>
</reference>
<dbReference type="Gene3D" id="3.30.420.40">
    <property type="match status" value="2"/>
</dbReference>
<dbReference type="EMBL" id="AP026820">
    <property type="protein sequence ID" value="BDR82583.1"/>
    <property type="molecule type" value="Genomic_DNA"/>
</dbReference>
<dbReference type="InterPro" id="IPR043129">
    <property type="entry name" value="ATPase_NBD"/>
</dbReference>
<dbReference type="SUPFAM" id="SSF53067">
    <property type="entry name" value="Actin-like ATPase domain"/>
    <property type="match status" value="2"/>
</dbReference>
<dbReference type="InterPro" id="IPR040607">
    <property type="entry name" value="ALP_N"/>
</dbReference>
<evidence type="ECO:0000259" key="1">
    <source>
        <dbReference type="Pfam" id="PF17989"/>
    </source>
</evidence>
<name>A0ABC8EGH9_CLOTA</name>
<evidence type="ECO:0000313" key="3">
    <source>
        <dbReference type="Proteomes" id="UP001321763"/>
    </source>
</evidence>
<keyword evidence="2" id="KW-0614">Plasmid</keyword>
<sequence>MAIGIDIGNGYTKFNNEKFASRVKVGEKIGFGKQKKEVHYIKYEGVNYIVGQGSIFTGDNRYFSKEYTICLLTALALSSKEDFIEENVVIGLPERKYKLLGTKLQEHLSKIGQKQIIVDNKEYTIRINDALVFIESAYPILKEIDDNVIIIDNGAGTINVTQWEELSIVNSATYTEAMYKIYADISSYLNNNKNADFKPMDIEKILNKKTAIINQDEVDITDIRPIVSNLIKEISSYIKNDFKYKNAKNIYLIGGGGADTINYWKEEFQNIELIDNSQFINSQVYDAVAIAEFGDDKDEAREEK</sequence>
<feature type="domain" description="Actin-like protein N-terminal" evidence="1">
    <location>
        <begin position="4"/>
        <end position="135"/>
    </location>
</feature>
<dbReference type="AlphaFoldDB" id="A0ABC8EGH9"/>
<accession>A0ABC8EGH9</accession>
<evidence type="ECO:0000313" key="2">
    <source>
        <dbReference type="EMBL" id="BDR82583.1"/>
    </source>
</evidence>
<dbReference type="Pfam" id="PF17989">
    <property type="entry name" value="ALP_N"/>
    <property type="match status" value="1"/>
</dbReference>
<proteinExistence type="predicted"/>
<dbReference type="Proteomes" id="UP001321763">
    <property type="component" value="Plasmid pKHSU-234311-028-2"/>
</dbReference>
<geneLocation type="plasmid" evidence="2 3">
    <name>pKHSU-234311-028-2</name>
</geneLocation>
<organism evidence="2 3">
    <name type="scientific">Clostridium tetani</name>
    <dbReference type="NCBI Taxonomy" id="1513"/>
    <lineage>
        <taxon>Bacteria</taxon>
        <taxon>Bacillati</taxon>
        <taxon>Bacillota</taxon>
        <taxon>Clostridia</taxon>
        <taxon>Eubacteriales</taxon>
        <taxon>Clostridiaceae</taxon>
        <taxon>Clostridium</taxon>
    </lineage>
</organism>
<dbReference type="RefSeq" id="WP_129032291.1">
    <property type="nucleotide sequence ID" value="NZ_AP026820.1"/>
</dbReference>